<feature type="signal peptide" evidence="1">
    <location>
        <begin position="1"/>
        <end position="20"/>
    </location>
</feature>
<dbReference type="GO" id="GO:0005581">
    <property type="term" value="C:collagen trimer"/>
    <property type="evidence" value="ECO:0007669"/>
    <property type="project" value="UniProtKB-KW"/>
</dbReference>
<dbReference type="SMART" id="SM00327">
    <property type="entry name" value="VWA"/>
    <property type="match status" value="1"/>
</dbReference>
<proteinExistence type="predicted"/>
<dbReference type="SUPFAM" id="SSF53300">
    <property type="entry name" value="vWA-like"/>
    <property type="match status" value="1"/>
</dbReference>
<reference evidence="4" key="1">
    <citation type="submission" date="2025-08" db="UniProtKB">
        <authorList>
            <consortium name="RefSeq"/>
        </authorList>
    </citation>
    <scope>IDENTIFICATION</scope>
</reference>
<keyword evidence="1" id="KW-0732">Signal</keyword>
<feature type="chain" id="PRO_5028415675" evidence="1">
    <location>
        <begin position="21"/>
        <end position="475"/>
    </location>
</feature>
<evidence type="ECO:0000313" key="4">
    <source>
        <dbReference type="RefSeq" id="XP_029635148.1"/>
    </source>
</evidence>
<dbReference type="Gene3D" id="3.40.50.410">
    <property type="entry name" value="von Willebrand factor, type A domain"/>
    <property type="match status" value="1"/>
</dbReference>
<keyword evidence="4" id="KW-0176">Collagen</keyword>
<organism evidence="3 4">
    <name type="scientific">Octopus sinensis</name>
    <name type="common">East Asian common octopus</name>
    <dbReference type="NCBI Taxonomy" id="2607531"/>
    <lineage>
        <taxon>Eukaryota</taxon>
        <taxon>Metazoa</taxon>
        <taxon>Spiralia</taxon>
        <taxon>Lophotrochozoa</taxon>
        <taxon>Mollusca</taxon>
        <taxon>Cephalopoda</taxon>
        <taxon>Coleoidea</taxon>
        <taxon>Octopodiformes</taxon>
        <taxon>Octopoda</taxon>
        <taxon>Incirrata</taxon>
        <taxon>Octopodidae</taxon>
        <taxon>Octopus</taxon>
    </lineage>
</organism>
<dbReference type="InterPro" id="IPR002035">
    <property type="entry name" value="VWF_A"/>
</dbReference>
<dbReference type="InterPro" id="IPR050525">
    <property type="entry name" value="ECM_Assembly_Org"/>
</dbReference>
<dbReference type="Pfam" id="PF00092">
    <property type="entry name" value="VWA"/>
    <property type="match status" value="1"/>
</dbReference>
<name>A0A6P7SAN2_9MOLL</name>
<dbReference type="PANTHER" id="PTHR24020">
    <property type="entry name" value="COLLAGEN ALPHA"/>
    <property type="match status" value="1"/>
</dbReference>
<sequence>MLLKNTVFFLLLFILKESSQVSPDKQCTGKAANIIFVMDSSSSIWSVDYKKQLKFVQNLVNNFDIGADDKTVRVGAITFSEEAHLEFPIDQYDTSEDIQEAVLRIPYRSGVTNTAKALELAKSQVEMKKKLYQAPFILVVITDGMSRNPTETRKVAKSLHKLGVHIYAIGVGASYDLDELKAIASDPVENVYQVGNYSALQGIVNLFGAKTCKDINMVLATIEPTAADTTTTTVLSTTIATKAAKLPQTTTTDTITAQSPSSTKIPKYVEPMQGDQFTKKHNTHTISFGFDIVSVGVLDGNTIFQFISSILPLNYYGHFSIISEYDCKGTENNLKSLNIPLMPVTNKTLLAAGNSIKWHLPGLESIVLQLASNLYKRNLQNAYKGVRGHEVTVLFVDSSKTILTPKLKKNVESLKRMGSKVFVIDVGQSNWAEPKLVEDMSSQPSKHYNIKVPTYKDLLNKKHLPSHKFQADCDC</sequence>
<dbReference type="PROSITE" id="PS50234">
    <property type="entry name" value="VWFA"/>
    <property type="match status" value="1"/>
</dbReference>
<dbReference type="AlphaFoldDB" id="A0A6P7SAN2"/>
<evidence type="ECO:0000313" key="3">
    <source>
        <dbReference type="Proteomes" id="UP000515154"/>
    </source>
</evidence>
<gene>
    <name evidence="4" type="primary">LOC115210639</name>
</gene>
<dbReference type="InterPro" id="IPR036465">
    <property type="entry name" value="vWFA_dom_sf"/>
</dbReference>
<dbReference type="PANTHER" id="PTHR24020:SF84">
    <property type="entry name" value="VWFA DOMAIN-CONTAINING PROTEIN"/>
    <property type="match status" value="1"/>
</dbReference>
<keyword evidence="3" id="KW-1185">Reference proteome</keyword>
<dbReference type="KEGG" id="osn:115210639"/>
<dbReference type="Proteomes" id="UP000515154">
    <property type="component" value="Linkage group LG4"/>
</dbReference>
<feature type="domain" description="VWFA" evidence="2">
    <location>
        <begin position="33"/>
        <end position="207"/>
    </location>
</feature>
<evidence type="ECO:0000259" key="2">
    <source>
        <dbReference type="PROSITE" id="PS50234"/>
    </source>
</evidence>
<evidence type="ECO:0000256" key="1">
    <source>
        <dbReference type="SAM" id="SignalP"/>
    </source>
</evidence>
<protein>
    <submittedName>
        <fullName evidence="4">Collagen alpha-1(XII) chain</fullName>
    </submittedName>
</protein>
<dbReference type="RefSeq" id="XP_029635148.1">
    <property type="nucleotide sequence ID" value="XM_029779288.2"/>
</dbReference>
<accession>A0A6P7SAN2</accession>
<dbReference type="PRINTS" id="PR00453">
    <property type="entry name" value="VWFADOMAIN"/>
</dbReference>